<evidence type="ECO:0000313" key="2">
    <source>
        <dbReference type="Proteomes" id="UP001221566"/>
    </source>
</evidence>
<protein>
    <submittedName>
        <fullName evidence="1">Type I-F CRISPR-associated protein Csy1</fullName>
    </submittedName>
</protein>
<proteinExistence type="predicted"/>
<dbReference type="RefSeq" id="WP_272804155.1">
    <property type="nucleotide sequence ID" value="NZ_JAQQKY010000016.1"/>
</dbReference>
<dbReference type="Pfam" id="PF09611">
    <property type="entry name" value="Cas_Csy1"/>
    <property type="match status" value="1"/>
</dbReference>
<reference evidence="1 2" key="1">
    <citation type="submission" date="2023-01" db="EMBL/GenBank/DDBJ databases">
        <title>Novel species of the genus Vogesella isolated from rivers.</title>
        <authorList>
            <person name="Lu H."/>
        </authorList>
    </citation>
    <scope>NUCLEOTIDE SEQUENCE [LARGE SCALE GENOMIC DNA]</scope>
    <source>
        <strain evidence="1 2">SH7W</strain>
    </source>
</reference>
<dbReference type="InterPro" id="IPR013397">
    <property type="entry name" value="CRISPR-assoc_prot_Csy1"/>
</dbReference>
<sequence length="186" mass="20401">MTNTKRVTALRRFIEEFLAERLETKLKALPIGDQKRQKLAEEYQRGNWLDSAAQRAGTLSVVTHTIKGVHPSAKGSSWNATMQTMPSRQEVGTHSLSRPDLDVTGPANAMDVNKFLALQLDGVSLLDLLIAGDSDMLAAMSDDHAVASQWRKGFCQIVEGPVKPSRGRLREGAESYAKALASDILR</sequence>
<dbReference type="EMBL" id="JAQQKY010000016">
    <property type="protein sequence ID" value="MDC7692573.1"/>
    <property type="molecule type" value="Genomic_DNA"/>
</dbReference>
<evidence type="ECO:0000313" key="1">
    <source>
        <dbReference type="EMBL" id="MDC7692573.1"/>
    </source>
</evidence>
<gene>
    <name evidence="1" type="ORF">PQU93_17565</name>
</gene>
<keyword evidence="2" id="KW-1185">Reference proteome</keyword>
<name>A0ABT5I8X4_VOGIN</name>
<accession>A0ABT5I8X4</accession>
<comment type="caution">
    <text evidence="1">The sequence shown here is derived from an EMBL/GenBank/DDBJ whole genome shotgun (WGS) entry which is preliminary data.</text>
</comment>
<organism evidence="1 2">
    <name type="scientific">Vogesella indigofera</name>
    <name type="common">Pseudomonas indigofera</name>
    <dbReference type="NCBI Taxonomy" id="45465"/>
    <lineage>
        <taxon>Bacteria</taxon>
        <taxon>Pseudomonadati</taxon>
        <taxon>Pseudomonadota</taxon>
        <taxon>Betaproteobacteria</taxon>
        <taxon>Neisseriales</taxon>
        <taxon>Chromobacteriaceae</taxon>
        <taxon>Vogesella</taxon>
    </lineage>
</organism>
<dbReference type="Proteomes" id="UP001221566">
    <property type="component" value="Unassembled WGS sequence"/>
</dbReference>